<feature type="region of interest" description="Disordered" evidence="1">
    <location>
        <begin position="1"/>
        <end position="22"/>
    </location>
</feature>
<reference evidence="2 3" key="1">
    <citation type="submission" date="2020-07" db="EMBL/GenBank/DDBJ databases">
        <title>Trichoderma asperellum IC-1 whole genome shotgun sequence.</title>
        <authorList>
            <person name="Kanamasa S."/>
            <person name="Takahashi H."/>
        </authorList>
    </citation>
    <scope>NUCLEOTIDE SEQUENCE [LARGE SCALE GENOMIC DNA]</scope>
    <source>
        <strain evidence="2 3">IC-1</strain>
    </source>
</reference>
<dbReference type="EMBL" id="BLZH01000014">
    <property type="protein sequence ID" value="GFP59678.1"/>
    <property type="molecule type" value="Genomic_DNA"/>
</dbReference>
<dbReference type="Proteomes" id="UP000517252">
    <property type="component" value="Unassembled WGS sequence"/>
</dbReference>
<evidence type="ECO:0000313" key="3">
    <source>
        <dbReference type="Proteomes" id="UP000517252"/>
    </source>
</evidence>
<feature type="region of interest" description="Disordered" evidence="1">
    <location>
        <begin position="59"/>
        <end position="97"/>
    </location>
</feature>
<evidence type="ECO:0000313" key="2">
    <source>
        <dbReference type="EMBL" id="GFP59678.1"/>
    </source>
</evidence>
<dbReference type="OrthoDB" id="4964892at2759"/>
<proteinExistence type="predicted"/>
<feature type="region of interest" description="Disordered" evidence="1">
    <location>
        <begin position="115"/>
        <end position="135"/>
    </location>
</feature>
<sequence length="135" mass="15670">MTELVYHNGHYHEVPRRDRRRQQRDDSWNVMKFWDEVLYGIGDLYYRYEQLPPHRHIHSLITREKRGKRRPSSSTAPDTRLLDGPSPTSSLCAVAPRKGRGGLANHDCGLKGQLMNSPAPARYGTELPRYWTGKQ</sequence>
<gene>
    <name evidence="2" type="ORF">TASIC1_0014010000</name>
</gene>
<evidence type="ECO:0000256" key="1">
    <source>
        <dbReference type="SAM" id="MobiDB-lite"/>
    </source>
</evidence>
<protein>
    <submittedName>
        <fullName evidence="2">Uncharacterized protein</fullName>
    </submittedName>
</protein>
<name>A0A6V8R9J7_TRIAP</name>
<comment type="caution">
    <text evidence="2">The sequence shown here is derived from an EMBL/GenBank/DDBJ whole genome shotgun (WGS) entry which is preliminary data.</text>
</comment>
<organism evidence="2 3">
    <name type="scientific">Trichoderma asperellum</name>
    <name type="common">Filamentous fungus</name>
    <dbReference type="NCBI Taxonomy" id="101201"/>
    <lineage>
        <taxon>Eukaryota</taxon>
        <taxon>Fungi</taxon>
        <taxon>Dikarya</taxon>
        <taxon>Ascomycota</taxon>
        <taxon>Pezizomycotina</taxon>
        <taxon>Sordariomycetes</taxon>
        <taxon>Hypocreomycetidae</taxon>
        <taxon>Hypocreales</taxon>
        <taxon>Hypocreaceae</taxon>
        <taxon>Trichoderma</taxon>
    </lineage>
</organism>
<dbReference type="AlphaFoldDB" id="A0A6V8R9J7"/>
<accession>A0A6V8R9J7</accession>